<dbReference type="SUPFAM" id="SSF55920">
    <property type="entry name" value="Creatinase/aminopeptidase"/>
    <property type="match status" value="1"/>
</dbReference>
<reference evidence="2 3" key="1">
    <citation type="submission" date="2024-09" db="EMBL/GenBank/DDBJ databases">
        <authorList>
            <person name="Sun Q."/>
            <person name="Mori K."/>
        </authorList>
    </citation>
    <scope>NUCLEOTIDE SEQUENCE [LARGE SCALE GENOMIC DNA]</scope>
    <source>
        <strain evidence="2 3">CCM 7792</strain>
    </source>
</reference>
<dbReference type="InterPro" id="IPR050659">
    <property type="entry name" value="Peptidase_M24B"/>
</dbReference>
<dbReference type="CDD" id="cd01066">
    <property type="entry name" value="APP_MetAP"/>
    <property type="match status" value="1"/>
</dbReference>
<dbReference type="InterPro" id="IPR000994">
    <property type="entry name" value="Pept_M24"/>
</dbReference>
<dbReference type="EMBL" id="JBHLWP010000003">
    <property type="protein sequence ID" value="MFC0250662.1"/>
    <property type="molecule type" value="Genomic_DNA"/>
</dbReference>
<accession>A0ABV6FAV8</accession>
<proteinExistence type="predicted"/>
<dbReference type="Gene3D" id="3.90.230.10">
    <property type="entry name" value="Creatinase/methionine aminopeptidase superfamily"/>
    <property type="match status" value="1"/>
</dbReference>
<evidence type="ECO:0000313" key="2">
    <source>
        <dbReference type="EMBL" id="MFC0250662.1"/>
    </source>
</evidence>
<dbReference type="Pfam" id="PF00557">
    <property type="entry name" value="Peptidase_M24"/>
    <property type="match status" value="1"/>
</dbReference>
<sequence length="378" mass="41175">MTGVQPGARQPGMVQARAAEVADKLAFLRAHLAAASAGAVRLRGTDWFAWITAGGSSAVLHTTDAGVAEVLVTPEEACILTDAIEAERLRAEEIPDGFTFHAEPWTEPELRERYVLNAAAGRSVLSDRPVAGTQYSEQPLPNTLRQRRMVLGANERERYRALGREASEAMGEVLRRARPDWTEYQLAGAGAEALWRRGIHPALVLAAGERRLAAWRHPVPTNEPIGSRAMLVFCARRHGLYANLTRFVSFGPAPLDEQRALMEVEATGLAAVVPGKSLSAVYHALDAAYRHADREGAIREHHQGGITGYRAREIVASPSTATQLEEGMAFAFNPSFAGLKIEDTFLLGPDGLENLTFDPGWPAADVHGRKRPLWLEAQ</sequence>
<evidence type="ECO:0000313" key="3">
    <source>
        <dbReference type="Proteomes" id="UP001589773"/>
    </source>
</evidence>
<organism evidence="2 3">
    <name type="scientific">Massilia consociata</name>
    <dbReference type="NCBI Taxonomy" id="760117"/>
    <lineage>
        <taxon>Bacteria</taxon>
        <taxon>Pseudomonadati</taxon>
        <taxon>Pseudomonadota</taxon>
        <taxon>Betaproteobacteria</taxon>
        <taxon>Burkholderiales</taxon>
        <taxon>Oxalobacteraceae</taxon>
        <taxon>Telluria group</taxon>
        <taxon>Massilia</taxon>
    </lineage>
</organism>
<dbReference type="InterPro" id="IPR036005">
    <property type="entry name" value="Creatinase/aminopeptidase-like"/>
</dbReference>
<gene>
    <name evidence="2" type="ORF">ACFFJK_02065</name>
</gene>
<dbReference type="PANTHER" id="PTHR46112">
    <property type="entry name" value="AMINOPEPTIDASE"/>
    <property type="match status" value="1"/>
</dbReference>
<comment type="caution">
    <text evidence="2">The sequence shown here is derived from an EMBL/GenBank/DDBJ whole genome shotgun (WGS) entry which is preliminary data.</text>
</comment>
<feature type="domain" description="Peptidase M24" evidence="1">
    <location>
        <begin position="158"/>
        <end position="347"/>
    </location>
</feature>
<keyword evidence="3" id="KW-1185">Reference proteome</keyword>
<dbReference type="PANTHER" id="PTHR46112:SF2">
    <property type="entry name" value="XAA-PRO AMINOPEPTIDASE P-RELATED"/>
    <property type="match status" value="1"/>
</dbReference>
<protein>
    <submittedName>
        <fullName evidence="2">M24 family metallopeptidase</fullName>
    </submittedName>
</protein>
<dbReference type="Proteomes" id="UP001589773">
    <property type="component" value="Unassembled WGS sequence"/>
</dbReference>
<dbReference type="RefSeq" id="WP_379677427.1">
    <property type="nucleotide sequence ID" value="NZ_JBHLWP010000003.1"/>
</dbReference>
<name>A0ABV6FAV8_9BURK</name>
<evidence type="ECO:0000259" key="1">
    <source>
        <dbReference type="Pfam" id="PF00557"/>
    </source>
</evidence>